<reference evidence="8 9" key="1">
    <citation type="journal article" date="2014" name="Nat. Commun.">
        <title>Klebsormidium flaccidum genome reveals primary factors for plant terrestrial adaptation.</title>
        <authorList>
            <person name="Hori K."/>
            <person name="Maruyama F."/>
            <person name="Fujisawa T."/>
            <person name="Togashi T."/>
            <person name="Yamamoto N."/>
            <person name="Seo M."/>
            <person name="Sato S."/>
            <person name="Yamada T."/>
            <person name="Mori H."/>
            <person name="Tajima N."/>
            <person name="Moriyama T."/>
            <person name="Ikeuchi M."/>
            <person name="Watanabe M."/>
            <person name="Wada H."/>
            <person name="Kobayashi K."/>
            <person name="Saito M."/>
            <person name="Masuda T."/>
            <person name="Sasaki-Sekimoto Y."/>
            <person name="Mashiguchi K."/>
            <person name="Awai K."/>
            <person name="Shimojima M."/>
            <person name="Masuda S."/>
            <person name="Iwai M."/>
            <person name="Nobusawa T."/>
            <person name="Narise T."/>
            <person name="Kondo S."/>
            <person name="Saito H."/>
            <person name="Sato R."/>
            <person name="Murakawa M."/>
            <person name="Ihara Y."/>
            <person name="Oshima-Yamada Y."/>
            <person name="Ohtaka K."/>
            <person name="Satoh M."/>
            <person name="Sonobe K."/>
            <person name="Ishii M."/>
            <person name="Ohtani R."/>
            <person name="Kanamori-Sato M."/>
            <person name="Honoki R."/>
            <person name="Miyazaki D."/>
            <person name="Mochizuki H."/>
            <person name="Umetsu J."/>
            <person name="Higashi K."/>
            <person name="Shibata D."/>
            <person name="Kamiya Y."/>
            <person name="Sato N."/>
            <person name="Nakamura Y."/>
            <person name="Tabata S."/>
            <person name="Ida S."/>
            <person name="Kurokawa K."/>
            <person name="Ohta H."/>
        </authorList>
    </citation>
    <scope>NUCLEOTIDE SEQUENCE [LARGE SCALE GENOMIC DNA]</scope>
    <source>
        <strain evidence="8 9">NIES-2285</strain>
    </source>
</reference>
<protein>
    <recommendedName>
        <fullName evidence="6">Reticulon-like protein</fullName>
    </recommendedName>
</protein>
<evidence type="ECO:0000256" key="2">
    <source>
        <dbReference type="ARBA" id="ARBA00022692"/>
    </source>
</evidence>
<evidence type="ECO:0000259" key="7">
    <source>
        <dbReference type="PROSITE" id="PS50845"/>
    </source>
</evidence>
<keyword evidence="3 6" id="KW-0256">Endoplasmic reticulum</keyword>
<keyword evidence="4 6" id="KW-1133">Transmembrane helix</keyword>
<dbReference type="GO" id="GO:0005789">
    <property type="term" value="C:endoplasmic reticulum membrane"/>
    <property type="evidence" value="ECO:0007669"/>
    <property type="project" value="UniProtKB-SubCell"/>
</dbReference>
<dbReference type="EMBL" id="DF237519">
    <property type="protein sequence ID" value="GAQ89860.1"/>
    <property type="molecule type" value="Genomic_DNA"/>
</dbReference>
<keyword evidence="2 6" id="KW-0812">Transmembrane</keyword>
<dbReference type="OrthoDB" id="2020646at2759"/>
<keyword evidence="5 6" id="KW-0472">Membrane</keyword>
<evidence type="ECO:0000313" key="8">
    <source>
        <dbReference type="EMBL" id="GAQ89860.1"/>
    </source>
</evidence>
<dbReference type="InterPro" id="IPR003388">
    <property type="entry name" value="Reticulon"/>
</dbReference>
<feature type="transmembrane region" description="Helical" evidence="6">
    <location>
        <begin position="62"/>
        <end position="84"/>
    </location>
</feature>
<accession>A0A1Y1IG79</accession>
<dbReference type="STRING" id="105231.A0A1Y1IG79"/>
<proteinExistence type="predicted"/>
<evidence type="ECO:0000256" key="1">
    <source>
        <dbReference type="ARBA" id="ARBA00004477"/>
    </source>
</evidence>
<sequence>MQEDRGDQADAVDFDKEAVHEKEEFLQGVTDVLLWKRPLLTVLMLASATLSYYHLVFRYPGIVSLVADVLLILTCAAGVVKVVAKQFDISLQDVPPYEVSETTSVCIVASIVNTLGAAEGVLRGAANGQDWKLYGKVCVSLYIASIVGRAASGATVLFLGTWLLFLLPPLFRLLPLPELAKEMDLAEPPPGQTYEDVEDVLLPALSRITTPRPSLQ</sequence>
<dbReference type="PANTHER" id="PTHR47879">
    <property type="entry name" value="RETICULON-LIKE PROTEIN B22"/>
    <property type="match status" value="1"/>
</dbReference>
<evidence type="ECO:0000256" key="6">
    <source>
        <dbReference type="RuleBase" id="RU363132"/>
    </source>
</evidence>
<organism evidence="8 9">
    <name type="scientific">Klebsormidium nitens</name>
    <name type="common">Green alga</name>
    <name type="synonym">Ulothrix nitens</name>
    <dbReference type="NCBI Taxonomy" id="105231"/>
    <lineage>
        <taxon>Eukaryota</taxon>
        <taxon>Viridiplantae</taxon>
        <taxon>Streptophyta</taxon>
        <taxon>Klebsormidiophyceae</taxon>
        <taxon>Klebsormidiales</taxon>
        <taxon>Klebsormidiaceae</taxon>
        <taxon>Klebsormidium</taxon>
    </lineage>
</organism>
<dbReference type="PANTHER" id="PTHR47879:SF2">
    <property type="entry name" value="RETICULON-LIKE PROTEIN B22"/>
    <property type="match status" value="1"/>
</dbReference>
<dbReference type="AlphaFoldDB" id="A0A1Y1IG79"/>
<dbReference type="Pfam" id="PF02453">
    <property type="entry name" value="Reticulon"/>
    <property type="match status" value="1"/>
</dbReference>
<gene>
    <name evidence="8" type="ORF">KFL_005700010</name>
</gene>
<comment type="subcellular location">
    <subcellularLocation>
        <location evidence="1 6">Endoplasmic reticulum membrane</location>
        <topology evidence="1 6">Multi-pass membrane protein</topology>
    </subcellularLocation>
</comment>
<feature type="transmembrane region" description="Helical" evidence="6">
    <location>
        <begin position="39"/>
        <end position="56"/>
    </location>
</feature>
<keyword evidence="9" id="KW-1185">Reference proteome</keyword>
<dbReference type="PROSITE" id="PS50845">
    <property type="entry name" value="RETICULON"/>
    <property type="match status" value="1"/>
</dbReference>
<dbReference type="InterPro" id="IPR044177">
    <property type="entry name" value="RTNLB22/23"/>
</dbReference>
<evidence type="ECO:0000256" key="5">
    <source>
        <dbReference type="ARBA" id="ARBA00023136"/>
    </source>
</evidence>
<evidence type="ECO:0000256" key="3">
    <source>
        <dbReference type="ARBA" id="ARBA00022824"/>
    </source>
</evidence>
<name>A0A1Y1IG79_KLENI</name>
<dbReference type="OMA" id="AWFANTI"/>
<evidence type="ECO:0000313" key="9">
    <source>
        <dbReference type="Proteomes" id="UP000054558"/>
    </source>
</evidence>
<feature type="transmembrane region" description="Helical" evidence="6">
    <location>
        <begin position="141"/>
        <end position="167"/>
    </location>
</feature>
<evidence type="ECO:0000256" key="4">
    <source>
        <dbReference type="ARBA" id="ARBA00022989"/>
    </source>
</evidence>
<dbReference type="Proteomes" id="UP000054558">
    <property type="component" value="Unassembled WGS sequence"/>
</dbReference>
<feature type="domain" description="Reticulon" evidence="7">
    <location>
        <begin position="29"/>
        <end position="172"/>
    </location>
</feature>